<sequence>MSYAQAALRALPSTPNNIPAFFFSHGSPMLAMAVSNTGGPRQSAMTQMGSRGPLAEFLREFGPTLLEKYQPKGILVFSAHWETCGERLVTDYGIENPLLMDYFGFSDDMYKLKFTSRGDTLLAQRVVSLFQQAGLKARTSPRDETRGDDGRGFEGPGLDHGVFVPFRLMFGEHFTDIPIVQASIDGNLKPEDNWKIGEAVRKLRREGILILSGGLVIHNLRDFSAFSPDAAAPPYKAFDKAIHEAIAVPEPEDRKKALVDLTRHPGFRAAHPREEHFVPLYVAAGAGTADSESEIPEGQIKTLSDRYGIPTFAFGVTGL</sequence>
<gene>
    <name evidence="7" type="ORF">HGRIS_013465</name>
</gene>
<accession>A0ABR3IVN7</accession>
<dbReference type="Pfam" id="PF02900">
    <property type="entry name" value="LigB"/>
    <property type="match status" value="1"/>
</dbReference>
<protein>
    <recommendedName>
        <fullName evidence="6">Extradiol ring-cleavage dioxygenase class III enzyme subunit B domain-containing protein</fullName>
    </recommendedName>
</protein>
<dbReference type="SUPFAM" id="SSF53213">
    <property type="entry name" value="LigB-like"/>
    <property type="match status" value="1"/>
</dbReference>
<name>A0ABR3IVN7_9AGAR</name>
<dbReference type="InterPro" id="IPR004183">
    <property type="entry name" value="Xdiol_dOase_suB"/>
</dbReference>
<dbReference type="PANTHER" id="PTHR30096">
    <property type="entry name" value="4,5-DOPA DIOXYGENASE EXTRADIOL-LIKE PROTEIN"/>
    <property type="match status" value="1"/>
</dbReference>
<evidence type="ECO:0000313" key="7">
    <source>
        <dbReference type="EMBL" id="KAL0947348.1"/>
    </source>
</evidence>
<dbReference type="CDD" id="cd07363">
    <property type="entry name" value="45_DOPA_Dioxygenase"/>
    <property type="match status" value="1"/>
</dbReference>
<evidence type="ECO:0000256" key="4">
    <source>
        <dbReference type="ARBA" id="ARBA00022833"/>
    </source>
</evidence>
<comment type="caution">
    <text evidence="7">The sequence shown here is derived from an EMBL/GenBank/DDBJ whole genome shotgun (WGS) entry which is preliminary data.</text>
</comment>
<keyword evidence="5" id="KW-0560">Oxidoreductase</keyword>
<dbReference type="PANTHER" id="PTHR30096:SF0">
    <property type="entry name" value="4,5-DOPA DIOXYGENASE EXTRADIOL-LIKE PROTEIN"/>
    <property type="match status" value="1"/>
</dbReference>
<dbReference type="PIRSF" id="PIRSF006157">
    <property type="entry name" value="Doxgns_DODA"/>
    <property type="match status" value="1"/>
</dbReference>
<evidence type="ECO:0000313" key="8">
    <source>
        <dbReference type="Proteomes" id="UP001556367"/>
    </source>
</evidence>
<dbReference type="Gene3D" id="3.40.830.10">
    <property type="entry name" value="LigB-like"/>
    <property type="match status" value="1"/>
</dbReference>
<evidence type="ECO:0000256" key="1">
    <source>
        <dbReference type="ARBA" id="ARBA00001947"/>
    </source>
</evidence>
<dbReference type="EMBL" id="JASNQZ010000015">
    <property type="protein sequence ID" value="KAL0947348.1"/>
    <property type="molecule type" value="Genomic_DNA"/>
</dbReference>
<evidence type="ECO:0000259" key="6">
    <source>
        <dbReference type="Pfam" id="PF02900"/>
    </source>
</evidence>
<evidence type="ECO:0000256" key="5">
    <source>
        <dbReference type="ARBA" id="ARBA00023002"/>
    </source>
</evidence>
<feature type="domain" description="Extradiol ring-cleavage dioxygenase class III enzyme subunit B" evidence="6">
    <location>
        <begin position="20"/>
        <end position="296"/>
    </location>
</feature>
<dbReference type="InterPro" id="IPR014436">
    <property type="entry name" value="Extradiol_dOase_DODA"/>
</dbReference>
<keyword evidence="8" id="KW-1185">Reference proteome</keyword>
<keyword evidence="3" id="KW-0479">Metal-binding</keyword>
<keyword evidence="4" id="KW-0862">Zinc</keyword>
<dbReference type="Proteomes" id="UP001556367">
    <property type="component" value="Unassembled WGS sequence"/>
</dbReference>
<evidence type="ECO:0000256" key="3">
    <source>
        <dbReference type="ARBA" id="ARBA00022723"/>
    </source>
</evidence>
<comment type="similarity">
    <text evidence="2">Belongs to the DODA-type extradiol aromatic ring-opening dioxygenase family.</text>
</comment>
<reference evidence="8" key="1">
    <citation type="submission" date="2024-06" db="EMBL/GenBank/DDBJ databases">
        <title>Multi-omics analyses provide insights into the biosynthesis of the anticancer antibiotic pleurotin in Hohenbuehelia grisea.</title>
        <authorList>
            <person name="Weaver J.A."/>
            <person name="Alberti F."/>
        </authorList>
    </citation>
    <scope>NUCLEOTIDE SEQUENCE [LARGE SCALE GENOMIC DNA]</scope>
    <source>
        <strain evidence="8">T-177</strain>
    </source>
</reference>
<organism evidence="7 8">
    <name type="scientific">Hohenbuehelia grisea</name>
    <dbReference type="NCBI Taxonomy" id="104357"/>
    <lineage>
        <taxon>Eukaryota</taxon>
        <taxon>Fungi</taxon>
        <taxon>Dikarya</taxon>
        <taxon>Basidiomycota</taxon>
        <taxon>Agaricomycotina</taxon>
        <taxon>Agaricomycetes</taxon>
        <taxon>Agaricomycetidae</taxon>
        <taxon>Agaricales</taxon>
        <taxon>Pleurotineae</taxon>
        <taxon>Pleurotaceae</taxon>
        <taxon>Hohenbuehelia</taxon>
    </lineage>
</organism>
<evidence type="ECO:0000256" key="2">
    <source>
        <dbReference type="ARBA" id="ARBA00007581"/>
    </source>
</evidence>
<comment type="cofactor">
    <cofactor evidence="1">
        <name>Zn(2+)</name>
        <dbReference type="ChEBI" id="CHEBI:29105"/>
    </cofactor>
</comment>
<proteinExistence type="inferred from homology"/>